<feature type="region of interest" description="Disordered" evidence="23">
    <location>
        <begin position="18"/>
        <end position="88"/>
    </location>
</feature>
<dbReference type="InterPro" id="IPR041677">
    <property type="entry name" value="DNA2/NAM7_AAA_11"/>
</dbReference>
<keyword evidence="22" id="KW-0158">Chromosome</keyword>
<keyword evidence="17" id="KW-0496">Mitochondrion</keyword>
<dbReference type="GO" id="GO:0071932">
    <property type="term" value="P:replication fork reversal"/>
    <property type="evidence" value="ECO:0007669"/>
    <property type="project" value="TreeGrafter"/>
</dbReference>
<gene>
    <name evidence="29" type="ORF">CLUP02_16408</name>
</gene>
<feature type="domain" description="DNA replication factor Dna2 N-terminal" evidence="25">
    <location>
        <begin position="581"/>
        <end position="782"/>
    </location>
</feature>
<dbReference type="GO" id="GO:0005634">
    <property type="term" value="C:nucleus"/>
    <property type="evidence" value="ECO:0007669"/>
    <property type="project" value="UniProtKB-SubCell"/>
</dbReference>
<accession>A0A9Q8WPM3</accession>
<evidence type="ECO:0000256" key="19">
    <source>
        <dbReference type="ARBA" id="ARBA00023242"/>
    </source>
</evidence>
<evidence type="ECO:0000256" key="14">
    <source>
        <dbReference type="ARBA" id="ARBA00023004"/>
    </source>
</evidence>
<evidence type="ECO:0000313" key="30">
    <source>
        <dbReference type="Proteomes" id="UP000830671"/>
    </source>
</evidence>
<dbReference type="InterPro" id="IPR045055">
    <property type="entry name" value="DNA2/NAM7-like"/>
</dbReference>
<feature type="domain" description="DNA2 rift barrel" evidence="28">
    <location>
        <begin position="955"/>
        <end position="1045"/>
    </location>
</feature>
<dbReference type="Gene3D" id="3.40.50.300">
    <property type="entry name" value="P-loop containing nucleotide triphosphate hydrolases"/>
    <property type="match status" value="3"/>
</dbReference>
<organism evidence="29 30">
    <name type="scientific">Colletotrichum lupini</name>
    <dbReference type="NCBI Taxonomy" id="145971"/>
    <lineage>
        <taxon>Eukaryota</taxon>
        <taxon>Fungi</taxon>
        <taxon>Dikarya</taxon>
        <taxon>Ascomycota</taxon>
        <taxon>Pezizomycotina</taxon>
        <taxon>Sordariomycetes</taxon>
        <taxon>Hypocreomycetidae</taxon>
        <taxon>Glomerellales</taxon>
        <taxon>Glomerellaceae</taxon>
        <taxon>Colletotrichum</taxon>
        <taxon>Colletotrichum acutatum species complex</taxon>
    </lineage>
</organism>
<dbReference type="Pfam" id="PF21123">
    <property type="entry name" value="Dna2_Rift"/>
    <property type="match status" value="1"/>
</dbReference>
<dbReference type="CDD" id="cd18041">
    <property type="entry name" value="DEXXQc_DNA2"/>
    <property type="match status" value="1"/>
</dbReference>
<dbReference type="FunFam" id="3.40.50.300:FF:000789">
    <property type="entry name" value="DNA replication ATP-dependent helicase/nuclease DNA2"/>
    <property type="match status" value="1"/>
</dbReference>
<keyword evidence="12 22" id="KW-0347">Helicase</keyword>
<keyword evidence="5 22" id="KW-0235">DNA replication</keyword>
<dbReference type="Pfam" id="PF08696">
    <property type="entry name" value="Dna2"/>
    <property type="match status" value="1"/>
</dbReference>
<evidence type="ECO:0000259" key="25">
    <source>
        <dbReference type="Pfam" id="PF08696"/>
    </source>
</evidence>
<dbReference type="GO" id="GO:0005739">
    <property type="term" value="C:mitochondrion"/>
    <property type="evidence" value="ECO:0007669"/>
    <property type="project" value="UniProtKB-SubCell"/>
</dbReference>
<keyword evidence="15 22" id="KW-0411">Iron-sulfur</keyword>
<dbReference type="InterPro" id="IPR041679">
    <property type="entry name" value="DNA2/NAM7-like_C"/>
</dbReference>
<keyword evidence="30" id="KW-1185">Reference proteome</keyword>
<dbReference type="Pfam" id="PF01930">
    <property type="entry name" value="Cas_Cas4"/>
    <property type="match status" value="1"/>
</dbReference>
<keyword evidence="9" id="KW-0255">Endonuclease</keyword>
<evidence type="ECO:0000256" key="18">
    <source>
        <dbReference type="ARBA" id="ARBA00023204"/>
    </source>
</evidence>
<dbReference type="EC" id="3.1.-.-" evidence="22"/>
<evidence type="ECO:0000256" key="2">
    <source>
        <dbReference type="ARBA" id="ARBA00004173"/>
    </source>
</evidence>
<evidence type="ECO:0000256" key="8">
    <source>
        <dbReference type="ARBA" id="ARBA00022741"/>
    </source>
</evidence>
<evidence type="ECO:0000256" key="17">
    <source>
        <dbReference type="ARBA" id="ARBA00023128"/>
    </source>
</evidence>
<comment type="similarity">
    <text evidence="3 22">Belongs to the DNA2/NAM7 helicase family.</text>
</comment>
<evidence type="ECO:0000256" key="10">
    <source>
        <dbReference type="ARBA" id="ARBA00022763"/>
    </source>
</evidence>
<dbReference type="GeneID" id="73350340"/>
<evidence type="ECO:0000313" key="29">
    <source>
        <dbReference type="EMBL" id="UQC90876.1"/>
    </source>
</evidence>
<comment type="function">
    <text evidence="22">Key enzyme involved in DNA replication and DNA repair. Involved in Okazaki fragments processing by cleaving long flaps that escape FEN1: flaps that are longer than 27 nucleotides are coated by replication protein A complex (RPA), leading to recruit DNA2 which cleaves the flap until it is too short to bind RPA and becomes a substrate for FEN1. Also involved in 5'-end resection of DNA during double-strand break (DSB) repair by mediating the cleavage of 5'-ssDNA.</text>
</comment>
<evidence type="ECO:0000256" key="3">
    <source>
        <dbReference type="ARBA" id="ARBA00007913"/>
    </source>
</evidence>
<dbReference type="Pfam" id="PF13086">
    <property type="entry name" value="AAA_11"/>
    <property type="match status" value="2"/>
</dbReference>
<feature type="compositionally biased region" description="Basic residues" evidence="23">
    <location>
        <begin position="23"/>
        <end position="33"/>
    </location>
</feature>
<evidence type="ECO:0000256" key="6">
    <source>
        <dbReference type="ARBA" id="ARBA00022722"/>
    </source>
</evidence>
<protein>
    <recommendedName>
        <fullName evidence="22">DNA replication ATP-dependent helicase/nuclease</fullName>
        <ecNumber evidence="22">3.1.-.-</ecNumber>
        <ecNumber evidence="22">3.6.4.12</ecNumber>
    </recommendedName>
</protein>
<dbReference type="InterPro" id="IPR014808">
    <property type="entry name" value="DNA_replication_fac_Dna2_N"/>
</dbReference>
<evidence type="ECO:0000256" key="1">
    <source>
        <dbReference type="ARBA" id="ARBA00001966"/>
    </source>
</evidence>
<keyword evidence="6 22" id="KW-0540">Nuclease</keyword>
<evidence type="ECO:0000256" key="13">
    <source>
        <dbReference type="ARBA" id="ARBA00022840"/>
    </source>
</evidence>
<dbReference type="InterPro" id="IPR026851">
    <property type="entry name" value="Dna2/JHS1_DEXXQ-box"/>
</dbReference>
<keyword evidence="14 22" id="KW-0408">Iron</keyword>
<evidence type="ECO:0000259" key="26">
    <source>
        <dbReference type="Pfam" id="PF13086"/>
    </source>
</evidence>
<dbReference type="FunFam" id="3.90.320.10:FF:000001">
    <property type="entry name" value="DNA replication helicase Dna2"/>
    <property type="match status" value="1"/>
</dbReference>
<evidence type="ECO:0000256" key="23">
    <source>
        <dbReference type="SAM" id="MobiDB-lite"/>
    </source>
</evidence>
<name>A0A9Q8WPM3_9PEZI</name>
<comment type="subcellular location">
    <subcellularLocation>
        <location evidence="2">Mitochondrion</location>
    </subcellularLocation>
    <subcellularLocation>
        <location evidence="22">Nucleus</location>
    </subcellularLocation>
    <subcellularLocation>
        <location evidence="22">Chromosome</location>
    </subcellularLocation>
</comment>
<feature type="compositionally biased region" description="Polar residues" evidence="23">
    <location>
        <begin position="354"/>
        <end position="376"/>
    </location>
</feature>
<dbReference type="KEGG" id="clup:CLUP02_16408"/>
<feature type="domain" description="DNA2/NAM7 helicase helicase" evidence="26">
    <location>
        <begin position="1147"/>
        <end position="1234"/>
    </location>
</feature>
<feature type="region of interest" description="Disordered" evidence="23">
    <location>
        <begin position="176"/>
        <end position="206"/>
    </location>
</feature>
<dbReference type="CDD" id="cd18808">
    <property type="entry name" value="SF1_C_Upf1"/>
    <property type="match status" value="1"/>
</dbReference>
<dbReference type="FunFam" id="3.40.50.300:FF:001170">
    <property type="entry name" value="DNA replication helicase Dna2"/>
    <property type="match status" value="1"/>
</dbReference>
<comment type="cofactor">
    <cofactor evidence="1">
        <name>[4Fe-4S] cluster</name>
        <dbReference type="ChEBI" id="CHEBI:49883"/>
    </cofactor>
</comment>
<dbReference type="PANTHER" id="PTHR10887">
    <property type="entry name" value="DNA2/NAM7 HELICASE FAMILY"/>
    <property type="match status" value="1"/>
</dbReference>
<dbReference type="Pfam" id="PF13087">
    <property type="entry name" value="AAA_12"/>
    <property type="match status" value="1"/>
</dbReference>
<feature type="compositionally biased region" description="Basic residues" evidence="23">
    <location>
        <begin position="179"/>
        <end position="188"/>
    </location>
</feature>
<dbReference type="InterPro" id="IPR027417">
    <property type="entry name" value="P-loop_NTPase"/>
</dbReference>
<feature type="region of interest" description="Disordered" evidence="23">
    <location>
        <begin position="427"/>
        <end position="460"/>
    </location>
</feature>
<dbReference type="GO" id="GO:0051539">
    <property type="term" value="F:4 iron, 4 sulfur cluster binding"/>
    <property type="evidence" value="ECO:0007669"/>
    <property type="project" value="UniProtKB-UniRule"/>
</dbReference>
<evidence type="ECO:0000256" key="4">
    <source>
        <dbReference type="ARBA" id="ARBA00022485"/>
    </source>
</evidence>
<dbReference type="GO" id="GO:0006281">
    <property type="term" value="P:DNA repair"/>
    <property type="evidence" value="ECO:0007669"/>
    <property type="project" value="UniProtKB-KW"/>
</dbReference>
<dbReference type="SUPFAM" id="SSF52540">
    <property type="entry name" value="P-loop containing nucleoside triphosphate hydrolases"/>
    <property type="match status" value="1"/>
</dbReference>
<feature type="compositionally biased region" description="Polar residues" evidence="23">
    <location>
        <begin position="62"/>
        <end position="80"/>
    </location>
</feature>
<dbReference type="InterPro" id="IPR048459">
    <property type="entry name" value="DNA2_Rift"/>
</dbReference>
<keyword evidence="18 22" id="KW-0234">DNA repair</keyword>
<evidence type="ECO:0000259" key="24">
    <source>
        <dbReference type="Pfam" id="PF01930"/>
    </source>
</evidence>
<keyword evidence="8 22" id="KW-0547">Nucleotide-binding</keyword>
<evidence type="ECO:0000256" key="5">
    <source>
        <dbReference type="ARBA" id="ARBA00022705"/>
    </source>
</evidence>
<proteinExistence type="inferred from homology"/>
<keyword evidence="13 22" id="KW-0067">ATP-binding</keyword>
<keyword evidence="7 22" id="KW-0479">Metal-binding</keyword>
<evidence type="ECO:0000256" key="11">
    <source>
        <dbReference type="ARBA" id="ARBA00022801"/>
    </source>
</evidence>
<feature type="compositionally biased region" description="Basic residues" evidence="23">
    <location>
        <begin position="1605"/>
        <end position="1622"/>
    </location>
</feature>
<dbReference type="GO" id="GO:0005524">
    <property type="term" value="F:ATP binding"/>
    <property type="evidence" value="ECO:0007669"/>
    <property type="project" value="UniProtKB-UniRule"/>
</dbReference>
<dbReference type="Proteomes" id="UP000830671">
    <property type="component" value="Chromosome 9"/>
</dbReference>
<feature type="domain" description="DUF83" evidence="24">
    <location>
        <begin position="790"/>
        <end position="893"/>
    </location>
</feature>
<dbReference type="RefSeq" id="XP_049152477.1">
    <property type="nucleotide sequence ID" value="XM_049295330.1"/>
</dbReference>
<dbReference type="CDD" id="cd22318">
    <property type="entry name" value="DNA2_N-like"/>
    <property type="match status" value="1"/>
</dbReference>
<feature type="region of interest" description="Disordered" evidence="23">
    <location>
        <begin position="142"/>
        <end position="162"/>
    </location>
</feature>
<dbReference type="InterPro" id="IPR022765">
    <property type="entry name" value="Dna2/Cas4_DUF83"/>
</dbReference>
<comment type="catalytic activity">
    <reaction evidence="21 22">
        <text>ATP + H2O = ADP + phosphate + H(+)</text>
        <dbReference type="Rhea" id="RHEA:13065"/>
        <dbReference type="ChEBI" id="CHEBI:15377"/>
        <dbReference type="ChEBI" id="CHEBI:15378"/>
        <dbReference type="ChEBI" id="CHEBI:30616"/>
        <dbReference type="ChEBI" id="CHEBI:43474"/>
        <dbReference type="ChEBI" id="CHEBI:456216"/>
        <dbReference type="EC" id="3.6.4.12"/>
    </reaction>
</comment>
<evidence type="ECO:0000256" key="15">
    <source>
        <dbReference type="ARBA" id="ARBA00023014"/>
    </source>
</evidence>
<evidence type="ECO:0000256" key="21">
    <source>
        <dbReference type="ARBA" id="ARBA00047995"/>
    </source>
</evidence>
<keyword evidence="19 22" id="KW-0539">Nucleus</keyword>
<dbReference type="GO" id="GO:0046872">
    <property type="term" value="F:metal ion binding"/>
    <property type="evidence" value="ECO:0007669"/>
    <property type="project" value="UniProtKB-UniRule"/>
</dbReference>
<dbReference type="PANTHER" id="PTHR10887:SF433">
    <property type="entry name" value="DNA REPLICATION ATP-DEPENDENT HELICASE_NUCLEASE DNA2"/>
    <property type="match status" value="1"/>
</dbReference>
<evidence type="ECO:0000259" key="27">
    <source>
        <dbReference type="Pfam" id="PF13087"/>
    </source>
</evidence>
<evidence type="ECO:0000256" key="16">
    <source>
        <dbReference type="ARBA" id="ARBA00023125"/>
    </source>
</evidence>
<feature type="domain" description="DNA2/NAM7 helicase-like C-terminal" evidence="27">
    <location>
        <begin position="1323"/>
        <end position="1551"/>
    </location>
</feature>
<feature type="compositionally biased region" description="Acidic residues" evidence="23">
    <location>
        <begin position="329"/>
        <end position="342"/>
    </location>
</feature>
<feature type="region of interest" description="Disordered" evidence="23">
    <location>
        <begin position="322"/>
        <end position="380"/>
    </location>
</feature>
<evidence type="ECO:0000256" key="7">
    <source>
        <dbReference type="ARBA" id="ARBA00022723"/>
    </source>
</evidence>
<keyword evidence="4 22" id="KW-0004">4Fe-4S</keyword>
<feature type="compositionally biased region" description="Polar residues" evidence="23">
    <location>
        <begin position="427"/>
        <end position="437"/>
    </location>
</feature>
<dbReference type="EMBL" id="CP019481">
    <property type="protein sequence ID" value="UQC90876.1"/>
    <property type="molecule type" value="Genomic_DNA"/>
</dbReference>
<keyword evidence="20 22" id="KW-0511">Multifunctional enzyme</keyword>
<reference evidence="29" key="1">
    <citation type="journal article" date="2021" name="Mol. Plant Microbe Interact.">
        <title>Complete Genome Sequence of the Plant-Pathogenic Fungus Colletotrichum lupini.</title>
        <authorList>
            <person name="Baroncelli R."/>
            <person name="Pensec F."/>
            <person name="Da Lio D."/>
            <person name="Boufleur T."/>
            <person name="Vicente I."/>
            <person name="Sarrocco S."/>
            <person name="Picot A."/>
            <person name="Baraldi E."/>
            <person name="Sukno S."/>
            <person name="Thon M."/>
            <person name="Le Floch G."/>
        </authorList>
    </citation>
    <scope>NUCLEOTIDE SEQUENCE</scope>
    <source>
        <strain evidence="29">IMI 504893</strain>
    </source>
</reference>
<keyword evidence="10 22" id="KW-0227">DNA damage</keyword>
<dbReference type="GO" id="GO:0033567">
    <property type="term" value="P:DNA replication, Okazaki fragment processing"/>
    <property type="evidence" value="ECO:0007669"/>
    <property type="project" value="UniProtKB-UniRule"/>
</dbReference>
<dbReference type="GO" id="GO:0005694">
    <property type="term" value="C:chromosome"/>
    <property type="evidence" value="ECO:0007669"/>
    <property type="project" value="UniProtKB-SubCell"/>
</dbReference>
<feature type="region of interest" description="Disordered" evidence="23">
    <location>
        <begin position="1604"/>
        <end position="1633"/>
    </location>
</feature>
<feature type="domain" description="DNA2/NAM7 helicase helicase" evidence="26">
    <location>
        <begin position="1248"/>
        <end position="1315"/>
    </location>
</feature>
<evidence type="ECO:0000256" key="9">
    <source>
        <dbReference type="ARBA" id="ARBA00022759"/>
    </source>
</evidence>
<keyword evidence="16 22" id="KW-0238">DNA-binding</keyword>
<dbReference type="EC" id="3.6.4.12" evidence="22"/>
<evidence type="ECO:0000256" key="12">
    <source>
        <dbReference type="ARBA" id="ARBA00022806"/>
    </source>
</evidence>
<evidence type="ECO:0000256" key="20">
    <source>
        <dbReference type="ARBA" id="ARBA00023268"/>
    </source>
</evidence>
<keyword evidence="11 22" id="KW-0378">Hydrolase</keyword>
<dbReference type="InterPro" id="IPR011604">
    <property type="entry name" value="PDDEXK-like_dom_sf"/>
</dbReference>
<evidence type="ECO:0000256" key="22">
    <source>
        <dbReference type="RuleBase" id="RU367041"/>
    </source>
</evidence>
<feature type="compositionally biased region" description="Basic and acidic residues" evidence="23">
    <location>
        <begin position="40"/>
        <end position="54"/>
    </location>
</feature>
<dbReference type="GO" id="GO:0017108">
    <property type="term" value="F:5'-flap endonuclease activity"/>
    <property type="evidence" value="ECO:0007669"/>
    <property type="project" value="UniProtKB-UniRule"/>
</dbReference>
<dbReference type="GO" id="GO:0003677">
    <property type="term" value="F:DNA binding"/>
    <property type="evidence" value="ECO:0007669"/>
    <property type="project" value="UniProtKB-UniRule"/>
</dbReference>
<dbReference type="Gene3D" id="3.90.320.10">
    <property type="match status" value="1"/>
</dbReference>
<sequence length="1664" mass="185378">MNGNIEYKYTDRDIAFRSTQHANARHSARRRSRSLVFGTREAEPADMPLKKSYSEHVGLPSKNRSWQRSKSNPVNAQTSRPLAPVSDKTKNKLNQFQFQTGVKAETAVQENGTATEDWVCQSRDDIAITPSTKLSWHDLMASNAPKEEKTQTSPTERILWNNERDKNDLNYAAALSPMMHRKGRKRARSSSPISSPAQNEKPTTPAVNVKKLSEALKSPHADPTLELWDRFSLSSNGNVTPLGLTNPTLANLMFSSSPRNVKTAPVQAGDSSLRRAISCGLNWPKRRRVERSDAPSFTSTLTRETTDSSKNSLVTALLDTVTGSMQEDSPPEDFDPFIDQDMESPSLKKRKTNASRPTSLSPSRKTTRAPNLQAAENASDVGVAQDLGLERQTKAASAESEYGDVDFDDFDEFDDDTFLELEASISLSNSKQEARPSTPTPAPVSVQPTKQSSTGLEDEFGDLDDDIFEAAEDILESAVATASQLPASAKTHLDATSVPVPRQDDLDDAFGDDFGGDFDFDAAELAATQSVQKPQASPAEATNQKPKAIQRYLVTNVLENEYTDQRGLSRLEKILIIQAEGSKAMKTIHLRGDWFETPAHAKAYVHVIGTFSASGQCIIDDSHNILILHPDQLVSATVVADSFSCMRRAVLQDRVKATSEATAPLVYGTMLHEIFQEALMANQWDLRYLSGVIDRVMEKHIEDLYKIKVSTSIAREHLQSKMTELSCWATAFVASQPNVDAVVLDRNGKKANMCVSKLLDVEEHVWSPMYGLKGNIDATVQITLRDGKDTKTLTVPFEVKTGKHANSNHMAQTALYNLLLSDRYDLNIVYGILYYMETSQTMRIPTIRHELRHMIMQRNQLACHIRERSVQLPPMKRSKNMCGKCYAKTSCFIYHKLADDGDGETSGMDKQFDEVVKHLTPKHQKFFLKWENLLTKEEKETQKLKRELWTMVSKDREKVGRCHSDVIIEEGSTSEDLGTSKINRFNYTFVKRIATPGHSFLESQLNVGEPIVVSDEQGHFALALGYVTSVRKQRISVAVDRRLHNARIKQPGFDENDNQVFASIMEVAPEGCTADQSQGKIKEAPIRYRLDKDEFSNGMATVRNNLVQIMAEGVFGSREIRRAVVDLVPPRFKAAPTQYVVADRESLNVDQHRAIEKVMSAQDYALVLGMPGTGKTTTIAHIIRALVSQGKSVLLTSYTHTAVDNILLKLKNDQTPVLRLGAPAKVHPEVQQFAILAGQPMNSFEQIKEAWHDTPIVATTCLGVGHALFNERTFDYCIVDEASQITLPICLGPIRMAKTFVLVGDHNQLPPLVQNEEAREGGLDVSLFKLLSDTHPDSVVNLEHQYRMCEDIMTLSNTLIYKGRLRCGTEELRFKKLDVPNMNALKSLHYDSASTLRLGTPKSVCTSINQNCCWLRDLLDSEARVRFVNTDTIQPLTREEAKGNRIVNPAEARIVVQLVEGLLTIGVPDGEIGVMTHYRSQLSLLKHGLRGHVGVEMHTADRFQGRDKDVVILSLVRSNESCSIGELLKDWRRINVAFTRAKTKLLVVGSKSTLKGSGKDEMLSKFIGLMEEKDWIYDLPPDALDNHYFDDTATQLTASGVSPMKVKKNTSPRKGVSPRKAPKLAMGKENLGTGPKRARIGEKVLMKDKVILRDILNDMTNGAY</sequence>
<dbReference type="GO" id="GO:0017116">
    <property type="term" value="F:single-stranded DNA helicase activity"/>
    <property type="evidence" value="ECO:0007669"/>
    <property type="project" value="UniProtKB-UniRule"/>
</dbReference>
<evidence type="ECO:0000259" key="28">
    <source>
        <dbReference type="Pfam" id="PF21123"/>
    </source>
</evidence>
<dbReference type="InterPro" id="IPR047187">
    <property type="entry name" value="SF1_C_Upf1"/>
</dbReference>